<sequence>MDRDGLTELGFIGSGWTFIPDKGTGVNGDGGISLSSGDRDIAKSIFLILSTAPGERVMRPEFGCGIHDLVFASPGPQVFGLISYYVTQALGRWEPRIDVENVDTTVDERNPERLIINIFYTVRQTNNERNLVYPFYVIPRGEE</sequence>
<dbReference type="Proteomes" id="UP001431572">
    <property type="component" value="Chromosome 1"/>
</dbReference>
<dbReference type="SUPFAM" id="SSF160719">
    <property type="entry name" value="gpW/gp25-like"/>
    <property type="match status" value="1"/>
</dbReference>
<dbReference type="RefSeq" id="WP_341469330.1">
    <property type="nucleotide sequence ID" value="NZ_CP128399.1"/>
</dbReference>
<proteinExistence type="predicted"/>
<accession>A0ABY9B2Q2</accession>
<organism evidence="2 3">
    <name type="scientific">Candidatus Chlorohelix allophototropha</name>
    <dbReference type="NCBI Taxonomy" id="3003348"/>
    <lineage>
        <taxon>Bacteria</taxon>
        <taxon>Bacillati</taxon>
        <taxon>Chloroflexota</taxon>
        <taxon>Chloroflexia</taxon>
        <taxon>Candidatus Chloroheliales</taxon>
        <taxon>Candidatus Chloroheliaceae</taxon>
        <taxon>Candidatus Chlorohelix</taxon>
    </lineage>
</organism>
<name>A0ABY9B2Q2_9CHLR</name>
<feature type="domain" description="IraD/Gp25-like" evidence="1">
    <location>
        <begin position="36"/>
        <end position="126"/>
    </location>
</feature>
<reference evidence="2" key="1">
    <citation type="journal article" date="2024" name="Nature">
        <title>Anoxygenic phototroph of the Chloroflexota uses a type I reaction centre.</title>
        <authorList>
            <person name="Tsuji J.M."/>
            <person name="Shaw N.A."/>
            <person name="Nagashima S."/>
            <person name="Venkiteswaran J.J."/>
            <person name="Schiff S.L."/>
            <person name="Watanabe T."/>
            <person name="Fukui M."/>
            <person name="Hanada S."/>
            <person name="Tank M."/>
            <person name="Neufeld J.D."/>
        </authorList>
    </citation>
    <scope>NUCLEOTIDE SEQUENCE</scope>
    <source>
        <strain evidence="2">L227-S17</strain>
    </source>
</reference>
<dbReference type="EMBL" id="CP128399">
    <property type="protein sequence ID" value="WJW67437.1"/>
    <property type="molecule type" value="Genomic_DNA"/>
</dbReference>
<keyword evidence="3" id="KW-1185">Reference proteome</keyword>
<protein>
    <submittedName>
        <fullName evidence="2">GPW/gp25 family protein</fullName>
    </submittedName>
</protein>
<dbReference type="Pfam" id="PF04965">
    <property type="entry name" value="GPW_gp25"/>
    <property type="match status" value="1"/>
</dbReference>
<evidence type="ECO:0000259" key="1">
    <source>
        <dbReference type="Pfam" id="PF04965"/>
    </source>
</evidence>
<evidence type="ECO:0000313" key="3">
    <source>
        <dbReference type="Proteomes" id="UP001431572"/>
    </source>
</evidence>
<evidence type="ECO:0000313" key="2">
    <source>
        <dbReference type="EMBL" id="WJW67437.1"/>
    </source>
</evidence>
<gene>
    <name evidence="2" type="ORF">OZ401_000703</name>
</gene>
<dbReference type="InterPro" id="IPR007048">
    <property type="entry name" value="IraD/Gp25-like"/>
</dbReference>
<dbReference type="Gene3D" id="3.10.450.40">
    <property type="match status" value="1"/>
</dbReference>